<organism evidence="7 8">
    <name type="scientific">Mizuhopecten yessoensis</name>
    <name type="common">Japanese scallop</name>
    <name type="synonym">Patinopecten yessoensis</name>
    <dbReference type="NCBI Taxonomy" id="6573"/>
    <lineage>
        <taxon>Eukaryota</taxon>
        <taxon>Metazoa</taxon>
        <taxon>Spiralia</taxon>
        <taxon>Lophotrochozoa</taxon>
        <taxon>Mollusca</taxon>
        <taxon>Bivalvia</taxon>
        <taxon>Autobranchia</taxon>
        <taxon>Pteriomorphia</taxon>
        <taxon>Pectinida</taxon>
        <taxon>Pectinoidea</taxon>
        <taxon>Pectinidae</taxon>
        <taxon>Mizuhopecten</taxon>
    </lineage>
</organism>
<dbReference type="PROSITE" id="PS00383">
    <property type="entry name" value="TYR_PHOSPHATASE_1"/>
    <property type="match status" value="1"/>
</dbReference>
<dbReference type="PROSITE" id="PS50055">
    <property type="entry name" value="TYR_PHOSPHATASE_PTP"/>
    <property type="match status" value="1"/>
</dbReference>
<accession>A0A210PSS5</accession>
<dbReference type="InterPro" id="IPR029021">
    <property type="entry name" value="Prot-tyrosine_phosphatase-like"/>
</dbReference>
<evidence type="ECO:0000256" key="3">
    <source>
        <dbReference type="SAM" id="MobiDB-lite"/>
    </source>
</evidence>
<feature type="compositionally biased region" description="Basic and acidic residues" evidence="3">
    <location>
        <begin position="7"/>
        <end position="21"/>
    </location>
</feature>
<feature type="domain" description="Tyrosine specific protein phosphatases" evidence="6">
    <location>
        <begin position="174"/>
        <end position="241"/>
    </location>
</feature>
<feature type="compositionally biased region" description="Basic and acidic residues" evidence="3">
    <location>
        <begin position="368"/>
        <end position="387"/>
    </location>
</feature>
<dbReference type="InterPro" id="IPR000242">
    <property type="entry name" value="PTP_cat"/>
</dbReference>
<evidence type="ECO:0000313" key="8">
    <source>
        <dbReference type="Proteomes" id="UP000242188"/>
    </source>
</evidence>
<dbReference type="SMART" id="SM00195">
    <property type="entry name" value="DSPc"/>
    <property type="match status" value="1"/>
</dbReference>
<feature type="compositionally biased region" description="Basic and acidic residues" evidence="3">
    <location>
        <begin position="577"/>
        <end position="591"/>
    </location>
</feature>
<dbReference type="InterPro" id="IPR000387">
    <property type="entry name" value="Tyr_Pase_dom"/>
</dbReference>
<dbReference type="AlphaFoldDB" id="A0A210PSS5"/>
<feature type="region of interest" description="Disordered" evidence="3">
    <location>
        <begin position="326"/>
        <end position="434"/>
    </location>
</feature>
<feature type="compositionally biased region" description="Polar residues" evidence="3">
    <location>
        <begin position="396"/>
        <end position="408"/>
    </location>
</feature>
<feature type="region of interest" description="Disordered" evidence="3">
    <location>
        <begin position="1"/>
        <end position="21"/>
    </location>
</feature>
<proteinExistence type="predicted"/>
<comment type="caution">
    <text evidence="7">The sequence shown here is derived from an EMBL/GenBank/DDBJ whole genome shotgun (WGS) entry which is preliminary data.</text>
</comment>
<feature type="domain" description="Tyrosine-protein phosphatase" evidence="5">
    <location>
        <begin position="158"/>
        <end position="250"/>
    </location>
</feature>
<dbReference type="PROSITE" id="PS50054">
    <property type="entry name" value="TYR_PHOSPHATASE_DUAL"/>
    <property type="match status" value="1"/>
</dbReference>
<feature type="domain" description="Tyrosine-protein phosphatase" evidence="4">
    <location>
        <begin position="87"/>
        <end position="252"/>
    </location>
</feature>
<name>A0A210PSS5_MIZYE</name>
<dbReference type="Gene3D" id="3.90.190.10">
    <property type="entry name" value="Protein tyrosine phosphatase superfamily"/>
    <property type="match status" value="1"/>
</dbReference>
<dbReference type="InterPro" id="IPR016130">
    <property type="entry name" value="Tyr_Pase_AS"/>
</dbReference>
<dbReference type="STRING" id="6573.A0A210PSS5"/>
<dbReference type="InterPro" id="IPR000340">
    <property type="entry name" value="Dual-sp_phosphatase_cat-dom"/>
</dbReference>
<evidence type="ECO:0000256" key="2">
    <source>
        <dbReference type="ARBA" id="ARBA00022912"/>
    </source>
</evidence>
<keyword evidence="2" id="KW-0904">Protein phosphatase</keyword>
<feature type="compositionally biased region" description="Polar residues" evidence="3">
    <location>
        <begin position="344"/>
        <end position="361"/>
    </location>
</feature>
<dbReference type="InterPro" id="IPR003595">
    <property type="entry name" value="Tyr_Pase_cat"/>
</dbReference>
<reference evidence="7 8" key="1">
    <citation type="journal article" date="2017" name="Nat. Ecol. Evol.">
        <title>Scallop genome provides insights into evolution of bilaterian karyotype and development.</title>
        <authorList>
            <person name="Wang S."/>
            <person name="Zhang J."/>
            <person name="Jiao W."/>
            <person name="Li J."/>
            <person name="Xun X."/>
            <person name="Sun Y."/>
            <person name="Guo X."/>
            <person name="Huan P."/>
            <person name="Dong B."/>
            <person name="Zhang L."/>
            <person name="Hu X."/>
            <person name="Sun X."/>
            <person name="Wang J."/>
            <person name="Zhao C."/>
            <person name="Wang Y."/>
            <person name="Wang D."/>
            <person name="Huang X."/>
            <person name="Wang R."/>
            <person name="Lv J."/>
            <person name="Li Y."/>
            <person name="Zhang Z."/>
            <person name="Liu B."/>
            <person name="Lu W."/>
            <person name="Hui Y."/>
            <person name="Liang J."/>
            <person name="Zhou Z."/>
            <person name="Hou R."/>
            <person name="Li X."/>
            <person name="Liu Y."/>
            <person name="Li H."/>
            <person name="Ning X."/>
            <person name="Lin Y."/>
            <person name="Zhao L."/>
            <person name="Xing Q."/>
            <person name="Dou J."/>
            <person name="Li Y."/>
            <person name="Mao J."/>
            <person name="Guo H."/>
            <person name="Dou H."/>
            <person name="Li T."/>
            <person name="Mu C."/>
            <person name="Jiang W."/>
            <person name="Fu Q."/>
            <person name="Fu X."/>
            <person name="Miao Y."/>
            <person name="Liu J."/>
            <person name="Yu Q."/>
            <person name="Li R."/>
            <person name="Liao H."/>
            <person name="Li X."/>
            <person name="Kong Y."/>
            <person name="Jiang Z."/>
            <person name="Chourrout D."/>
            <person name="Li R."/>
            <person name="Bao Z."/>
        </authorList>
    </citation>
    <scope>NUCLEOTIDE SEQUENCE [LARGE SCALE GENOMIC DNA]</scope>
    <source>
        <strain evidence="7 8">PY_sf001</strain>
    </source>
</reference>
<evidence type="ECO:0000259" key="6">
    <source>
        <dbReference type="PROSITE" id="PS50056"/>
    </source>
</evidence>
<feature type="region of interest" description="Disordered" evidence="3">
    <location>
        <begin position="564"/>
        <end position="592"/>
    </location>
</feature>
<evidence type="ECO:0000256" key="1">
    <source>
        <dbReference type="ARBA" id="ARBA00022801"/>
    </source>
</evidence>
<sequence length="625" mass="71208">MPKLKLRNMEPDPDEHSHPGEEGLVWTEEHAQHSIGKDPKAGYNKFTEQARGMISQEKICALFCGGKKCKYCSPDLWPKEKMVIKGLFSSWITENIVAMSRPADELIDKYDIIGQFKEMGIRTIINMQSQGEHADCGYGINKKSGFSYSPQRFMDNGVYFYNFCWPDYGVGSLSSILDMVKVMQFAVSEGKVAVHCHAGLGRTGVMIATYLVFTNRISGNLAIHYVRSQRPHSIQTRGQMEIIQEFEAYLKPFRIVFASKAKDTHEFTLIHYLNRQKHVLHGYEARKLKFVPKIIYISCERLLELAQLGNSLSRFIKSSENEVQKEHLKDIPEEEEVVAGLPRNESQSSLDELATSSTKNIMPQKVKSPLERTRSLTMEDLKDEKLKSLQVPCDNLSDTSSRNLSPDTSLDGDQGEEVSKSKSANSRRKYTPGDVAAELGATSYSAEVYTKADKHETDLNEKDNAWAELSQETDPGVVSLILWEWLDQLKEPVLRMQDLKSMLPYKGDPETGLQKLEKGPRNTILYMVKVIEKLRPVSEDVEAKIYEKLLSYLTQQWVTTTTDPMSSTESWAMATRDSNDDRENDRDHWMDMRPSTARDLTDFFKKLQEFVRSTENQPSKGRSGK</sequence>
<dbReference type="InterPro" id="IPR020422">
    <property type="entry name" value="TYR_PHOSPHATASE_DUAL_dom"/>
</dbReference>
<dbReference type="PANTHER" id="PTHR23339">
    <property type="entry name" value="TYROSINE SPECIFIC PROTEIN PHOSPHATASE AND DUAL SPECIFICITY PROTEIN PHOSPHATASE"/>
    <property type="match status" value="1"/>
</dbReference>
<evidence type="ECO:0000259" key="4">
    <source>
        <dbReference type="PROSITE" id="PS50054"/>
    </source>
</evidence>
<dbReference type="GO" id="GO:0004725">
    <property type="term" value="F:protein tyrosine phosphatase activity"/>
    <property type="evidence" value="ECO:0007669"/>
    <property type="project" value="InterPro"/>
</dbReference>
<gene>
    <name evidence="7" type="ORF">KP79_PYT11122</name>
</gene>
<dbReference type="PRINTS" id="PR00700">
    <property type="entry name" value="PRTYPHPHTASE"/>
</dbReference>
<dbReference type="Proteomes" id="UP000242188">
    <property type="component" value="Unassembled WGS sequence"/>
</dbReference>
<dbReference type="InterPro" id="IPR050561">
    <property type="entry name" value="PTP"/>
</dbReference>
<dbReference type="Pfam" id="PF00782">
    <property type="entry name" value="DSPc"/>
    <property type="match status" value="1"/>
</dbReference>
<protein>
    <submittedName>
        <fullName evidence="7">Protein tyrosine phosphatase domain-containing protein 1</fullName>
    </submittedName>
</protein>
<dbReference type="SMART" id="SM00404">
    <property type="entry name" value="PTPc_motif"/>
    <property type="match status" value="1"/>
</dbReference>
<evidence type="ECO:0000313" key="7">
    <source>
        <dbReference type="EMBL" id="OWF39512.1"/>
    </source>
</evidence>
<dbReference type="OrthoDB" id="542013at2759"/>
<dbReference type="CDD" id="cd14506">
    <property type="entry name" value="PTP_PTPDC1"/>
    <property type="match status" value="1"/>
</dbReference>
<keyword evidence="8" id="KW-1185">Reference proteome</keyword>
<dbReference type="InterPro" id="IPR049573">
    <property type="entry name" value="PTPDC1_PTP"/>
</dbReference>
<dbReference type="EMBL" id="NEDP02005523">
    <property type="protein sequence ID" value="OWF39512.1"/>
    <property type="molecule type" value="Genomic_DNA"/>
</dbReference>
<dbReference type="GO" id="GO:0060271">
    <property type="term" value="P:cilium assembly"/>
    <property type="evidence" value="ECO:0007669"/>
    <property type="project" value="InterPro"/>
</dbReference>
<keyword evidence="1" id="KW-0378">Hydrolase</keyword>
<evidence type="ECO:0000259" key="5">
    <source>
        <dbReference type="PROSITE" id="PS50055"/>
    </source>
</evidence>
<dbReference type="SUPFAM" id="SSF52799">
    <property type="entry name" value="(Phosphotyrosine protein) phosphatases II"/>
    <property type="match status" value="1"/>
</dbReference>
<dbReference type="FunFam" id="3.90.190.10:FF:000157">
    <property type="entry name" value="Protein-tyrosine phosphatase"/>
    <property type="match status" value="1"/>
</dbReference>
<dbReference type="PROSITE" id="PS50056">
    <property type="entry name" value="TYR_PHOSPHATASE_2"/>
    <property type="match status" value="1"/>
</dbReference>